<dbReference type="AlphaFoldDB" id="R0LZN2"/>
<dbReference type="GO" id="GO:0016020">
    <property type="term" value="C:membrane"/>
    <property type="evidence" value="ECO:0007669"/>
    <property type="project" value="InterPro"/>
</dbReference>
<evidence type="ECO:0000313" key="1">
    <source>
        <dbReference type="EMBL" id="EOB11254.1"/>
    </source>
</evidence>
<dbReference type="GO" id="GO:0046873">
    <property type="term" value="F:metal ion transmembrane transporter activity"/>
    <property type="evidence" value="ECO:0007669"/>
    <property type="project" value="InterPro"/>
</dbReference>
<dbReference type="VEuPathDB" id="MicrosporidiaDB:NBO_1344g0003"/>
<accession>R0LZN2</accession>
<dbReference type="OrthoDB" id="29879at2759"/>
<dbReference type="PANTHER" id="PTHR21535:SF51">
    <property type="entry name" value="MANGANESE RESISTANCE PROTEIN MNR2"/>
    <property type="match status" value="1"/>
</dbReference>
<keyword evidence="2" id="KW-1185">Reference proteome</keyword>
<dbReference type="Pfam" id="PF01544">
    <property type="entry name" value="CorA"/>
    <property type="match status" value="1"/>
</dbReference>
<dbReference type="PANTHER" id="PTHR21535">
    <property type="entry name" value="MAGNESIUM AND COBALT TRANSPORT PROTEIN/MITOCHONDRIAL IMPORT INNER MEMBRANE TRANSLOCASE SUBUNIT TIM8"/>
    <property type="match status" value="1"/>
</dbReference>
<dbReference type="STRING" id="578461.R0LZN2"/>
<reference evidence="1 2" key="1">
    <citation type="journal article" date="2013" name="BMC Genomics">
        <title>Comparative genomics of parasitic silkworm microsporidia reveal an association between genome expansion and host adaptation.</title>
        <authorList>
            <person name="Pan G."/>
            <person name="Xu J."/>
            <person name="Li T."/>
            <person name="Xia Q."/>
            <person name="Liu S.L."/>
            <person name="Zhang G."/>
            <person name="Li S."/>
            <person name="Li C."/>
            <person name="Liu H."/>
            <person name="Yang L."/>
            <person name="Liu T."/>
            <person name="Zhang X."/>
            <person name="Wu Z."/>
            <person name="Fan W."/>
            <person name="Dang X."/>
            <person name="Xiang H."/>
            <person name="Tao M."/>
            <person name="Li Y."/>
            <person name="Hu J."/>
            <person name="Li Z."/>
            <person name="Lin L."/>
            <person name="Luo J."/>
            <person name="Geng L."/>
            <person name="Wang L."/>
            <person name="Long M."/>
            <person name="Wan Y."/>
            <person name="He N."/>
            <person name="Zhang Z."/>
            <person name="Lu C."/>
            <person name="Keeling P.J."/>
            <person name="Wang J."/>
            <person name="Xiang Z."/>
            <person name="Zhou Z."/>
        </authorList>
    </citation>
    <scope>NUCLEOTIDE SEQUENCE [LARGE SCALE GENOMIC DNA]</scope>
    <source>
        <strain evidence="2">CQ1 / CVCC 102059</strain>
    </source>
</reference>
<proteinExistence type="predicted"/>
<evidence type="ECO:0000313" key="2">
    <source>
        <dbReference type="Proteomes" id="UP000016927"/>
    </source>
</evidence>
<dbReference type="InterPro" id="IPR002523">
    <property type="entry name" value="MgTranspt_CorA/ZnTranspt_ZntB"/>
</dbReference>
<dbReference type="Gene3D" id="3.30.460.20">
    <property type="entry name" value="CorA soluble domain-like"/>
    <property type="match status" value="1"/>
</dbReference>
<dbReference type="Proteomes" id="UP000016927">
    <property type="component" value="Unassembled WGS sequence"/>
</dbReference>
<dbReference type="EMBL" id="KB910251">
    <property type="protein sequence ID" value="EOB11254.1"/>
    <property type="molecule type" value="Genomic_DNA"/>
</dbReference>
<organism evidence="1 2">
    <name type="scientific">Nosema bombycis (strain CQ1 / CVCC 102059)</name>
    <name type="common">Microsporidian parasite</name>
    <name type="synonym">Pebrine of silkworm</name>
    <dbReference type="NCBI Taxonomy" id="578461"/>
    <lineage>
        <taxon>Eukaryota</taxon>
        <taxon>Fungi</taxon>
        <taxon>Fungi incertae sedis</taxon>
        <taxon>Microsporidia</taxon>
        <taxon>Nosematidae</taxon>
        <taxon>Nosema</taxon>
    </lineage>
</organism>
<dbReference type="HOGENOM" id="CLU_1326726_0_0_1"/>
<protein>
    <submittedName>
        <fullName evidence="1">Putative metal ion transporter</fullName>
    </submittedName>
</protein>
<gene>
    <name evidence="1" type="ORF">NBO_1344g0003</name>
</gene>
<sequence length="207" mass="24986">MKSKFYKCDFVDPKKMGRNNSKNHNLDVIYEIITIYRKMKKGKNNQNIYRMLYNVEYDQYNSVLDDNVDFCDDTNDGVVDFCHYRNLKGLKYIFYSKETELVESDNIFRNQDLLKSKFYWINIFNPSESDLDKLSNQFGVHDVTLIDIREKNTEEKIEFFKNYVFISTKLLNSCELITEDIDFNILIFKNFIITTHDKHLEWNQRYS</sequence>
<name>R0LZN2_NOSB1</name>
<dbReference type="InterPro" id="IPR045861">
    <property type="entry name" value="CorA_cytoplasmic_dom"/>
</dbReference>
<dbReference type="SUPFAM" id="SSF143865">
    <property type="entry name" value="CorA soluble domain-like"/>
    <property type="match status" value="1"/>
</dbReference>